<proteinExistence type="inferred from homology"/>
<evidence type="ECO:0000256" key="5">
    <source>
        <dbReference type="RuleBase" id="RU003873"/>
    </source>
</evidence>
<dbReference type="Gene3D" id="2.40.50.140">
    <property type="entry name" value="Nucleic acid-binding proteins"/>
    <property type="match status" value="1"/>
</dbReference>
<keyword evidence="2 4" id="KW-0689">Ribosomal protein</keyword>
<dbReference type="NCBIfam" id="NF004123">
    <property type="entry name" value="PRK05610.1"/>
    <property type="match status" value="1"/>
</dbReference>
<dbReference type="SUPFAM" id="SSF50249">
    <property type="entry name" value="Nucleic acid-binding proteins"/>
    <property type="match status" value="1"/>
</dbReference>
<dbReference type="Proteomes" id="UP001595783">
    <property type="component" value="Unassembled WGS sequence"/>
</dbReference>
<dbReference type="RefSeq" id="WP_104752199.1">
    <property type="nucleotide sequence ID" value="NZ_FZMF01000015.1"/>
</dbReference>
<dbReference type="InterPro" id="IPR000266">
    <property type="entry name" value="Ribosomal_uS17"/>
</dbReference>
<dbReference type="PANTHER" id="PTHR10744:SF1">
    <property type="entry name" value="SMALL RIBOSOMAL SUBUNIT PROTEIN US17M"/>
    <property type="match status" value="1"/>
</dbReference>
<dbReference type="InterPro" id="IPR012340">
    <property type="entry name" value="NA-bd_OB-fold"/>
</dbReference>
<evidence type="ECO:0000313" key="6">
    <source>
        <dbReference type="EMBL" id="MFC3847024.1"/>
    </source>
</evidence>
<keyword evidence="5" id="KW-0699">rRNA-binding</keyword>
<comment type="caution">
    <text evidence="6">The sequence shown here is derived from an EMBL/GenBank/DDBJ whole genome shotgun (WGS) entry which is preliminary data.</text>
</comment>
<dbReference type="PRINTS" id="PR00973">
    <property type="entry name" value="RIBOSOMALS17"/>
</dbReference>
<dbReference type="PANTHER" id="PTHR10744">
    <property type="entry name" value="40S RIBOSOMAL PROTEIN S11 FAMILY MEMBER"/>
    <property type="match status" value="1"/>
</dbReference>
<sequence length="87" mass="9977">METKQPHKRTIQGKVVNKIDAYSAVILVERKVLHTKYRKIVKRFKKYTIDDRQNASQVGDFISAVECKPVSKTKTFALKEILVKGVS</sequence>
<protein>
    <recommendedName>
        <fullName evidence="5">30S ribosomal protein S17</fullName>
    </recommendedName>
</protein>
<comment type="function">
    <text evidence="5">One of the primary rRNA binding proteins, it binds specifically to the 5'-end of 16S ribosomal.</text>
</comment>
<evidence type="ECO:0000313" key="7">
    <source>
        <dbReference type="Proteomes" id="UP001595783"/>
    </source>
</evidence>
<evidence type="ECO:0000256" key="4">
    <source>
        <dbReference type="RuleBase" id="RU003872"/>
    </source>
</evidence>
<dbReference type="PROSITE" id="PS00056">
    <property type="entry name" value="RIBOSOMAL_S17"/>
    <property type="match status" value="1"/>
</dbReference>
<dbReference type="GO" id="GO:0005840">
    <property type="term" value="C:ribosome"/>
    <property type="evidence" value="ECO:0007669"/>
    <property type="project" value="UniProtKB-KW"/>
</dbReference>
<comment type="similarity">
    <text evidence="1 4">Belongs to the universal ribosomal protein uS17 family.</text>
</comment>
<evidence type="ECO:0000256" key="2">
    <source>
        <dbReference type="ARBA" id="ARBA00022980"/>
    </source>
</evidence>
<evidence type="ECO:0000256" key="1">
    <source>
        <dbReference type="ARBA" id="ARBA00010254"/>
    </source>
</evidence>
<keyword evidence="3 4" id="KW-0687">Ribonucleoprotein</keyword>
<gene>
    <name evidence="6" type="primary">rpsQ</name>
    <name evidence="6" type="ORF">ACFOPX_00530</name>
</gene>
<reference evidence="7" key="1">
    <citation type="journal article" date="2019" name="Int. J. Syst. Evol. Microbiol.">
        <title>The Global Catalogue of Microorganisms (GCM) 10K type strain sequencing project: providing services to taxonomists for standard genome sequencing and annotation.</title>
        <authorList>
            <consortium name="The Broad Institute Genomics Platform"/>
            <consortium name="The Broad Institute Genome Sequencing Center for Infectious Disease"/>
            <person name="Wu L."/>
            <person name="Ma J."/>
        </authorList>
    </citation>
    <scope>NUCLEOTIDE SEQUENCE [LARGE SCALE GENOMIC DNA]</scope>
    <source>
        <strain evidence="7">CCUG 53816</strain>
    </source>
</reference>
<keyword evidence="5" id="KW-0694">RNA-binding</keyword>
<accession>A0ABV7ZHD1</accession>
<dbReference type="InterPro" id="IPR019979">
    <property type="entry name" value="Ribosomal_uS17_CS"/>
</dbReference>
<keyword evidence="7" id="KW-1185">Reference proteome</keyword>
<organism evidence="6 7">
    <name type="scientific">Helicobacter baculiformis</name>
    <dbReference type="NCBI Taxonomy" id="427351"/>
    <lineage>
        <taxon>Bacteria</taxon>
        <taxon>Pseudomonadati</taxon>
        <taxon>Campylobacterota</taxon>
        <taxon>Epsilonproteobacteria</taxon>
        <taxon>Campylobacterales</taxon>
        <taxon>Helicobacteraceae</taxon>
        <taxon>Helicobacter</taxon>
    </lineage>
</organism>
<dbReference type="CDD" id="cd00364">
    <property type="entry name" value="Ribosomal_uS17"/>
    <property type="match status" value="1"/>
</dbReference>
<dbReference type="EMBL" id="JBHRZO010000002">
    <property type="protein sequence ID" value="MFC3847024.1"/>
    <property type="molecule type" value="Genomic_DNA"/>
</dbReference>
<evidence type="ECO:0000256" key="3">
    <source>
        <dbReference type="ARBA" id="ARBA00023274"/>
    </source>
</evidence>
<dbReference type="Pfam" id="PF00366">
    <property type="entry name" value="Ribosomal_S17"/>
    <property type="match status" value="1"/>
</dbReference>
<name>A0ABV7ZHD1_9HELI</name>